<dbReference type="Gene3D" id="3.40.50.10140">
    <property type="entry name" value="Toll/interleukin-1 receptor homology (TIR) domain"/>
    <property type="match status" value="1"/>
</dbReference>
<dbReference type="PROSITE" id="PS50837">
    <property type="entry name" value="NACHT"/>
    <property type="match status" value="1"/>
</dbReference>
<dbReference type="GO" id="GO:0007165">
    <property type="term" value="P:signal transduction"/>
    <property type="evidence" value="ECO:0007669"/>
    <property type="project" value="InterPro"/>
</dbReference>
<dbReference type="Gene3D" id="1.25.10.10">
    <property type="entry name" value="Leucine-rich Repeat Variant"/>
    <property type="match status" value="1"/>
</dbReference>
<keyword evidence="3" id="KW-1185">Reference proteome</keyword>
<dbReference type="InterPro" id="IPR035897">
    <property type="entry name" value="Toll_tir_struct_dom_sf"/>
</dbReference>
<protein>
    <recommendedName>
        <fullName evidence="1">NACHT domain-containing protein</fullName>
    </recommendedName>
</protein>
<dbReference type="InterPro" id="IPR011989">
    <property type="entry name" value="ARM-like"/>
</dbReference>
<name>A0A919TTT9_9ACTN</name>
<gene>
    <name evidence="2" type="ORF">Ate02nite_43490</name>
</gene>
<dbReference type="InterPro" id="IPR016024">
    <property type="entry name" value="ARM-type_fold"/>
</dbReference>
<dbReference type="InterPro" id="IPR000157">
    <property type="entry name" value="TIR_dom"/>
</dbReference>
<evidence type="ECO:0000313" key="2">
    <source>
        <dbReference type="EMBL" id="GIF21619.1"/>
    </source>
</evidence>
<dbReference type="Pfam" id="PF13676">
    <property type="entry name" value="TIR_2"/>
    <property type="match status" value="1"/>
</dbReference>
<reference evidence="2" key="1">
    <citation type="submission" date="2021-01" db="EMBL/GenBank/DDBJ databases">
        <title>Whole genome shotgun sequence of Actinoplanes tereljensis NBRC 105297.</title>
        <authorList>
            <person name="Komaki H."/>
            <person name="Tamura T."/>
        </authorList>
    </citation>
    <scope>NUCLEOTIDE SEQUENCE</scope>
    <source>
        <strain evidence="2">NBRC 105297</strain>
    </source>
</reference>
<dbReference type="Gene3D" id="3.40.50.300">
    <property type="entry name" value="P-loop containing nucleotide triphosphate hydrolases"/>
    <property type="match status" value="1"/>
</dbReference>
<dbReference type="SUPFAM" id="SSF52540">
    <property type="entry name" value="P-loop containing nucleoside triphosphate hydrolases"/>
    <property type="match status" value="1"/>
</dbReference>
<dbReference type="InterPro" id="IPR003593">
    <property type="entry name" value="AAA+_ATPase"/>
</dbReference>
<feature type="domain" description="NACHT" evidence="1">
    <location>
        <begin position="217"/>
        <end position="339"/>
    </location>
</feature>
<dbReference type="PANTHER" id="PTHR46844:SF1">
    <property type="entry name" value="SLR5058 PROTEIN"/>
    <property type="match status" value="1"/>
</dbReference>
<evidence type="ECO:0000259" key="1">
    <source>
        <dbReference type="PROSITE" id="PS50837"/>
    </source>
</evidence>
<proteinExistence type="predicted"/>
<dbReference type="Pfam" id="PF05729">
    <property type="entry name" value="NACHT"/>
    <property type="match status" value="1"/>
</dbReference>
<dbReference type="Proteomes" id="UP000623608">
    <property type="component" value="Unassembled WGS sequence"/>
</dbReference>
<dbReference type="SMART" id="SM00382">
    <property type="entry name" value="AAA"/>
    <property type="match status" value="1"/>
</dbReference>
<dbReference type="SUPFAM" id="SSF48371">
    <property type="entry name" value="ARM repeat"/>
    <property type="match status" value="1"/>
</dbReference>
<sequence length="1069" mass="117383">MFQHLTDTFGADRVFLDISLPGGSEWPSRLRDEVTAAPVVLVLIGPEWLKSTDEWSRRRIDSETDWVRQEMQLALDEPGKLVIPVLLGGADLPPKAALPDAVSGIADRQSRTLSHAGWRWQVDAVTHDVERHTGWRRRNGAAARPDTTIEDYTRGQRRRAETALSAGAVVIPDLLPFHTEPPATDRLTPGVAQQVRRAVKDRARYNTESLLYGVKPRRIVVLGGPGCGKTTLLNMITRAHAGTSLAEPAAALTPVLLRVRDLALHGSSLTAEAVGDVQRWFDLELDREFFDEIFRSGRGLLLVDGVDEAPSVSKRKELLAKVDLFADRYPNATIVVSSRIVGYDPRPLAASFEHFELAPFSTDQVKQFLAGAIGPGESTERLAKRIMKDSRISALAESPLLLSIIARIIVERGTIDRLPRERHALYDIAVEMLLNDWDSDRGIVPAERPGQLDRGEIRQALETVAYRIHAGLLQPGSTSVVESATLEYELTTALTATMDPGRARWAARDLLRYAVGRAGLLVESGPGQFAFGHRALQEHLAACAINARSVLDHLTEHGIHSAEWRNVNLLAVSMQRGDQARRTVAHILDAGSPYEDWLRRDHLFAGEILGESPSLLTGLDDELIGRIVEPVIDLFVLDRNEFGDNVPTAAAQVFRSWRSTPVIDVARRYLDRSGRHSSLVWRLRAEALVGDRDSARDALIDLVVSGDVPTADEAANALHDFHDDADRSPGPIARLVDSIPHRITQKENEKDGGPYFRLPYTMAETAAAFAGAGEPRARLRALFIEWIDYPASSECRRGVAATGLGWLGDNLPEVRTRLVRMLLDRDTSADARSWPAYALNRLGGGDPEVVEAMLTTLANEAPILCGWAEVYLGRFATRFPAVVERLASLAEDRSRDTLPWVLAASARLSGLKRSDIEYLEFISLSDTSLARRVGAINTLVECTQPAPEWRRHAASHLARALESFISDTLTDDDDDAVTVATSALFALGRLRVSTSEAWNLCCRLLGHQSSIVRYAATRGIGGLPGDTSTCSKIVATLELPEIAGKVRGGLVDALFRVHASVSDDTPGEW</sequence>
<dbReference type="PANTHER" id="PTHR46844">
    <property type="entry name" value="SLR5058 PROTEIN"/>
    <property type="match status" value="1"/>
</dbReference>
<comment type="caution">
    <text evidence="2">The sequence shown here is derived from an EMBL/GenBank/DDBJ whole genome shotgun (WGS) entry which is preliminary data.</text>
</comment>
<dbReference type="AlphaFoldDB" id="A0A919TTT9"/>
<dbReference type="EMBL" id="BOMY01000031">
    <property type="protein sequence ID" value="GIF21619.1"/>
    <property type="molecule type" value="Genomic_DNA"/>
</dbReference>
<evidence type="ECO:0000313" key="3">
    <source>
        <dbReference type="Proteomes" id="UP000623608"/>
    </source>
</evidence>
<dbReference type="InterPro" id="IPR007111">
    <property type="entry name" value="NACHT_NTPase"/>
</dbReference>
<accession>A0A919TTT9</accession>
<dbReference type="InterPro" id="IPR027417">
    <property type="entry name" value="P-loop_NTPase"/>
</dbReference>
<organism evidence="2 3">
    <name type="scientific">Paractinoplanes tereljensis</name>
    <dbReference type="NCBI Taxonomy" id="571912"/>
    <lineage>
        <taxon>Bacteria</taxon>
        <taxon>Bacillati</taxon>
        <taxon>Actinomycetota</taxon>
        <taxon>Actinomycetes</taxon>
        <taxon>Micromonosporales</taxon>
        <taxon>Micromonosporaceae</taxon>
        <taxon>Paractinoplanes</taxon>
    </lineage>
</organism>